<reference evidence="3" key="1">
    <citation type="submission" date="2020-09" db="EMBL/GenBank/DDBJ databases">
        <title>Brevundimonas sp. LVF2 isolated from a puddle in Goettingen, Germany.</title>
        <authorList>
            <person name="Friedrich I."/>
            <person name="Klassen A."/>
            <person name="Hannes N."/>
            <person name="Schneider D."/>
            <person name="Hertel R."/>
            <person name="Daniel R."/>
        </authorList>
    </citation>
    <scope>NUCLEOTIDE SEQUENCE</scope>
    <source>
        <strain evidence="3">LVF2</strain>
    </source>
</reference>
<evidence type="ECO:0000259" key="2">
    <source>
        <dbReference type="Pfam" id="PF16747"/>
    </source>
</evidence>
<evidence type="ECO:0000313" key="3">
    <source>
        <dbReference type="EMBL" id="QTC91368.1"/>
    </source>
</evidence>
<feature type="domain" description="Surface-adhesin protein E-like" evidence="2">
    <location>
        <begin position="74"/>
        <end position="144"/>
    </location>
</feature>
<dbReference type="EMBL" id="CP062222">
    <property type="protein sequence ID" value="QTC91368.1"/>
    <property type="molecule type" value="Genomic_DNA"/>
</dbReference>
<feature type="signal peptide" evidence="1">
    <location>
        <begin position="1"/>
        <end position="26"/>
    </location>
</feature>
<protein>
    <recommendedName>
        <fullName evidence="2">Surface-adhesin protein E-like domain-containing protein</fullName>
    </recommendedName>
</protein>
<dbReference type="Pfam" id="PF16747">
    <property type="entry name" value="Adhesin_E"/>
    <property type="match status" value="1"/>
</dbReference>
<keyword evidence="4" id="KW-1185">Reference proteome</keyword>
<dbReference type="RefSeq" id="WP_207870543.1">
    <property type="nucleotide sequence ID" value="NZ_CP062222.1"/>
</dbReference>
<dbReference type="KEGG" id="bgoe:IFJ75_00030"/>
<keyword evidence="1" id="KW-0732">Signal</keyword>
<accession>A0A975C063</accession>
<name>A0A975C063_9CAUL</name>
<gene>
    <name evidence="3" type="ORF">IFJ75_00030</name>
</gene>
<dbReference type="Proteomes" id="UP000663918">
    <property type="component" value="Chromosome"/>
</dbReference>
<feature type="chain" id="PRO_5036834029" description="Surface-adhesin protein E-like domain-containing protein" evidence="1">
    <location>
        <begin position="27"/>
        <end position="165"/>
    </location>
</feature>
<dbReference type="InterPro" id="IPR031939">
    <property type="entry name" value="Adhesin_E-like"/>
</dbReference>
<dbReference type="AlphaFoldDB" id="A0A975C063"/>
<sequence>MKTILQIAAIVVGLGAGLGAGVTAMAQDAAPAAQAATTPALTEDWNPFSRSGVKVYMANVNGFVTTGDVVSVTVAKVPLDGGPGDYSYAADQIEMRCAAKQSRLVYSIEYGPNGAQTDRFDDPEEWAPFAPETRDAYLAQLVCDGDRASPPTWPSIKAFIDAGRR</sequence>
<proteinExistence type="predicted"/>
<organism evidence="3 4">
    <name type="scientific">Brevundimonas goettingensis</name>
    <dbReference type="NCBI Taxonomy" id="2774190"/>
    <lineage>
        <taxon>Bacteria</taxon>
        <taxon>Pseudomonadati</taxon>
        <taxon>Pseudomonadota</taxon>
        <taxon>Alphaproteobacteria</taxon>
        <taxon>Caulobacterales</taxon>
        <taxon>Caulobacteraceae</taxon>
        <taxon>Brevundimonas</taxon>
    </lineage>
</organism>
<evidence type="ECO:0000313" key="4">
    <source>
        <dbReference type="Proteomes" id="UP000663918"/>
    </source>
</evidence>
<evidence type="ECO:0000256" key="1">
    <source>
        <dbReference type="SAM" id="SignalP"/>
    </source>
</evidence>